<dbReference type="InterPro" id="IPR050440">
    <property type="entry name" value="Laminin/Netrin_ECM"/>
</dbReference>
<organism evidence="11 12">
    <name type="scientific">Ridgeia piscesae</name>
    <name type="common">Tubeworm</name>
    <dbReference type="NCBI Taxonomy" id="27915"/>
    <lineage>
        <taxon>Eukaryota</taxon>
        <taxon>Metazoa</taxon>
        <taxon>Spiralia</taxon>
        <taxon>Lophotrochozoa</taxon>
        <taxon>Annelida</taxon>
        <taxon>Polychaeta</taxon>
        <taxon>Sedentaria</taxon>
        <taxon>Canalipalpata</taxon>
        <taxon>Sabellida</taxon>
        <taxon>Siboglinidae</taxon>
        <taxon>Ridgeia</taxon>
    </lineage>
</organism>
<evidence type="ECO:0000259" key="9">
    <source>
        <dbReference type="PROSITE" id="PS50027"/>
    </source>
</evidence>
<dbReference type="GO" id="GO:0009888">
    <property type="term" value="P:tissue development"/>
    <property type="evidence" value="ECO:0007669"/>
    <property type="project" value="TreeGrafter"/>
</dbReference>
<proteinExistence type="predicted"/>
<dbReference type="PROSITE" id="PS50189">
    <property type="entry name" value="NTR"/>
    <property type="match status" value="1"/>
</dbReference>
<dbReference type="PANTHER" id="PTHR10574">
    <property type="entry name" value="NETRIN/LAMININ-RELATED"/>
    <property type="match status" value="1"/>
</dbReference>
<dbReference type="SUPFAM" id="SSF50242">
    <property type="entry name" value="TIMP-like"/>
    <property type="match status" value="1"/>
</dbReference>
<dbReference type="CDD" id="cd03579">
    <property type="entry name" value="NTR_netrin-1_like"/>
    <property type="match status" value="1"/>
</dbReference>
<evidence type="ECO:0000256" key="4">
    <source>
        <dbReference type="ARBA" id="ARBA00022737"/>
    </source>
</evidence>
<evidence type="ECO:0008006" key="13">
    <source>
        <dbReference type="Google" id="ProtNLM"/>
    </source>
</evidence>
<keyword evidence="6" id="KW-0325">Glycoprotein</keyword>
<feature type="disulfide bond" evidence="8">
    <location>
        <begin position="34"/>
        <end position="43"/>
    </location>
</feature>
<evidence type="ECO:0000256" key="6">
    <source>
        <dbReference type="ARBA" id="ARBA00023180"/>
    </source>
</evidence>
<dbReference type="Proteomes" id="UP001209878">
    <property type="component" value="Unassembled WGS sequence"/>
</dbReference>
<evidence type="ECO:0000259" key="10">
    <source>
        <dbReference type="PROSITE" id="PS50189"/>
    </source>
</evidence>
<dbReference type="SMART" id="SM00643">
    <property type="entry name" value="C345C"/>
    <property type="match status" value="1"/>
</dbReference>
<evidence type="ECO:0000313" key="12">
    <source>
        <dbReference type="Proteomes" id="UP001209878"/>
    </source>
</evidence>
<keyword evidence="3" id="KW-0732">Signal</keyword>
<dbReference type="Pfam" id="PF00053">
    <property type="entry name" value="EGF_laminin"/>
    <property type="match status" value="1"/>
</dbReference>
<comment type="caution">
    <text evidence="11">The sequence shown here is derived from an EMBL/GenBank/DDBJ whole genome shotgun (WGS) entry which is preliminary data.</text>
</comment>
<dbReference type="GO" id="GO:0008045">
    <property type="term" value="P:motor neuron axon guidance"/>
    <property type="evidence" value="ECO:0007669"/>
    <property type="project" value="TreeGrafter"/>
</dbReference>
<dbReference type="EMBL" id="JAODUO010000119">
    <property type="protein sequence ID" value="KAK2188894.1"/>
    <property type="molecule type" value="Genomic_DNA"/>
</dbReference>
<keyword evidence="2" id="KW-0964">Secreted</keyword>
<feature type="domain" description="NTR" evidence="10">
    <location>
        <begin position="100"/>
        <end position="226"/>
    </location>
</feature>
<evidence type="ECO:0000256" key="8">
    <source>
        <dbReference type="PROSITE-ProRule" id="PRU00460"/>
    </source>
</evidence>
<dbReference type="InterPro" id="IPR018933">
    <property type="entry name" value="Netrin_module_non-TIMP"/>
</dbReference>
<sequence length="226" mass="26367">MDDSAVFLLLPACQCHPIGALGKICNQTTGQCPCKDGVTGKQCNRCARGYQQSRSPIAPCIRVADDTATSDDNVPMFTATTRIPKPTMSSNRWRNKPKNCGKCRLSRRNMKFEKYCRREFAIQVQIVSRERVDDWIKFTVDVLEIYKRSQPKLQPGENVLWVRQKDVRCKCPKVRLHRKYLIISNSRTGAQRSGIYVDRKSTVIRWKDQWKRRIKKFQWKERQGHC</sequence>
<keyword evidence="7 8" id="KW-0424">Laminin EGF-like domain</keyword>
<dbReference type="InterPro" id="IPR002049">
    <property type="entry name" value="LE_dom"/>
</dbReference>
<dbReference type="Gene3D" id="2.40.50.120">
    <property type="match status" value="1"/>
</dbReference>
<evidence type="ECO:0000313" key="11">
    <source>
        <dbReference type="EMBL" id="KAK2188894.1"/>
    </source>
</evidence>
<comment type="subcellular location">
    <subcellularLocation>
        <location evidence="1">Secreted</location>
    </subcellularLocation>
</comment>
<feature type="disulfide bond" evidence="8">
    <location>
        <begin position="15"/>
        <end position="32"/>
    </location>
</feature>
<keyword evidence="12" id="KW-1185">Reference proteome</keyword>
<evidence type="ECO:0000256" key="3">
    <source>
        <dbReference type="ARBA" id="ARBA00022729"/>
    </source>
</evidence>
<keyword evidence="4" id="KW-0677">Repeat</keyword>
<evidence type="ECO:0000256" key="1">
    <source>
        <dbReference type="ARBA" id="ARBA00004613"/>
    </source>
</evidence>
<keyword evidence="5 8" id="KW-1015">Disulfide bond</keyword>
<dbReference type="CDD" id="cd00055">
    <property type="entry name" value="EGF_Lam"/>
    <property type="match status" value="1"/>
</dbReference>
<gene>
    <name evidence="11" type="ORF">NP493_120g01021</name>
</gene>
<feature type="disulfide bond" evidence="8">
    <location>
        <begin position="13"/>
        <end position="25"/>
    </location>
</feature>
<dbReference type="PANTHER" id="PTHR10574:SF365">
    <property type="entry name" value="NETRIN-A-RELATED"/>
    <property type="match status" value="1"/>
</dbReference>
<name>A0AAD9P685_RIDPI</name>
<dbReference type="PROSITE" id="PS50027">
    <property type="entry name" value="EGF_LAM_2"/>
    <property type="match status" value="1"/>
</dbReference>
<feature type="disulfide bond" evidence="8">
    <location>
        <begin position="46"/>
        <end position="60"/>
    </location>
</feature>
<dbReference type="PROSITE" id="PS01248">
    <property type="entry name" value="EGF_LAM_1"/>
    <property type="match status" value="1"/>
</dbReference>
<dbReference type="Gene3D" id="2.10.25.10">
    <property type="entry name" value="Laminin"/>
    <property type="match status" value="1"/>
</dbReference>
<dbReference type="SMART" id="SM00180">
    <property type="entry name" value="EGF_Lam"/>
    <property type="match status" value="1"/>
</dbReference>
<evidence type="ECO:0000256" key="5">
    <source>
        <dbReference type="ARBA" id="ARBA00023157"/>
    </source>
</evidence>
<dbReference type="InterPro" id="IPR008993">
    <property type="entry name" value="TIMP-like_OB-fold"/>
</dbReference>
<dbReference type="Pfam" id="PF01759">
    <property type="entry name" value="NTR"/>
    <property type="match status" value="1"/>
</dbReference>
<dbReference type="GO" id="GO:0009887">
    <property type="term" value="P:animal organ morphogenesis"/>
    <property type="evidence" value="ECO:0007669"/>
    <property type="project" value="TreeGrafter"/>
</dbReference>
<dbReference type="AlphaFoldDB" id="A0AAD9P685"/>
<feature type="domain" description="Laminin EGF-like" evidence="9">
    <location>
        <begin position="13"/>
        <end position="62"/>
    </location>
</feature>
<protein>
    <recommendedName>
        <fullName evidence="13">Netrin-1</fullName>
    </recommendedName>
</protein>
<dbReference type="GO" id="GO:0005576">
    <property type="term" value="C:extracellular region"/>
    <property type="evidence" value="ECO:0007669"/>
    <property type="project" value="UniProtKB-SubCell"/>
</dbReference>
<evidence type="ECO:0000256" key="7">
    <source>
        <dbReference type="ARBA" id="ARBA00023292"/>
    </source>
</evidence>
<dbReference type="InterPro" id="IPR001134">
    <property type="entry name" value="Netrin_domain"/>
</dbReference>
<accession>A0AAD9P685</accession>
<dbReference type="GO" id="GO:0005604">
    <property type="term" value="C:basement membrane"/>
    <property type="evidence" value="ECO:0007669"/>
    <property type="project" value="TreeGrafter"/>
</dbReference>
<dbReference type="SUPFAM" id="SSF57196">
    <property type="entry name" value="EGF/Laminin"/>
    <property type="match status" value="1"/>
</dbReference>
<reference evidence="11" key="1">
    <citation type="journal article" date="2023" name="Mol. Biol. Evol.">
        <title>Third-Generation Sequencing Reveals the Adaptive Role of the Epigenome in Three Deep-Sea Polychaetes.</title>
        <authorList>
            <person name="Perez M."/>
            <person name="Aroh O."/>
            <person name="Sun Y."/>
            <person name="Lan Y."/>
            <person name="Juniper S.K."/>
            <person name="Young C.R."/>
            <person name="Angers B."/>
            <person name="Qian P.Y."/>
        </authorList>
    </citation>
    <scope>NUCLEOTIDE SEQUENCE</scope>
    <source>
        <strain evidence="11">R07B-5</strain>
    </source>
</reference>
<dbReference type="GO" id="GO:0016358">
    <property type="term" value="P:dendrite development"/>
    <property type="evidence" value="ECO:0007669"/>
    <property type="project" value="TreeGrafter"/>
</dbReference>
<dbReference type="FunFam" id="2.10.25.10:FF:000048">
    <property type="entry name" value="Netrin 3"/>
    <property type="match status" value="1"/>
</dbReference>
<evidence type="ECO:0000256" key="2">
    <source>
        <dbReference type="ARBA" id="ARBA00022525"/>
    </source>
</evidence>